<evidence type="ECO:0000256" key="6">
    <source>
        <dbReference type="PROSITE-ProRule" id="PRU00175"/>
    </source>
</evidence>
<keyword evidence="2" id="KW-0479">Metal-binding</keyword>
<comment type="similarity">
    <text evidence="1">Belongs to the NFX1 family.</text>
</comment>
<evidence type="ECO:0000256" key="5">
    <source>
        <dbReference type="ARBA" id="ARBA00022833"/>
    </source>
</evidence>
<accession>A0A3Q3WIG6</accession>
<reference evidence="10" key="2">
    <citation type="submission" date="2025-09" db="UniProtKB">
        <authorList>
            <consortium name="Ensembl"/>
        </authorList>
    </citation>
    <scope>IDENTIFICATION</scope>
</reference>
<evidence type="ECO:0000313" key="11">
    <source>
        <dbReference type="Proteomes" id="UP000261620"/>
    </source>
</evidence>
<dbReference type="Ensembl" id="ENSMMOT00000014803.1">
    <property type="protein sequence ID" value="ENSMMOP00000014568.1"/>
    <property type="gene ID" value="ENSMMOG00000011141.1"/>
</dbReference>
<protein>
    <recommendedName>
        <fullName evidence="9">RING-type domain-containing protein</fullName>
    </recommendedName>
</protein>
<dbReference type="SMART" id="SM00438">
    <property type="entry name" value="ZnF_NFX"/>
    <property type="match status" value="10"/>
</dbReference>
<evidence type="ECO:0000256" key="7">
    <source>
        <dbReference type="SAM" id="MobiDB-lite"/>
    </source>
</evidence>
<evidence type="ECO:0000256" key="4">
    <source>
        <dbReference type="ARBA" id="ARBA00022771"/>
    </source>
</evidence>
<dbReference type="Proteomes" id="UP000261620">
    <property type="component" value="Unplaced"/>
</dbReference>
<dbReference type="AlphaFoldDB" id="A0A3Q3WIG6"/>
<keyword evidence="8" id="KW-1133">Transmembrane helix</keyword>
<dbReference type="InterPro" id="IPR001841">
    <property type="entry name" value="Znf_RING"/>
</dbReference>
<dbReference type="OMA" id="KCQSVCH"/>
<feature type="region of interest" description="Disordered" evidence="7">
    <location>
        <begin position="798"/>
        <end position="818"/>
    </location>
</feature>
<organism evidence="10 11">
    <name type="scientific">Mola mola</name>
    <name type="common">Ocean sunfish</name>
    <name type="synonym">Tetraodon mola</name>
    <dbReference type="NCBI Taxonomy" id="94237"/>
    <lineage>
        <taxon>Eukaryota</taxon>
        <taxon>Metazoa</taxon>
        <taxon>Chordata</taxon>
        <taxon>Craniata</taxon>
        <taxon>Vertebrata</taxon>
        <taxon>Euteleostomi</taxon>
        <taxon>Actinopterygii</taxon>
        <taxon>Neopterygii</taxon>
        <taxon>Teleostei</taxon>
        <taxon>Neoteleostei</taxon>
        <taxon>Acanthomorphata</taxon>
        <taxon>Eupercaria</taxon>
        <taxon>Tetraodontiformes</taxon>
        <taxon>Molidae</taxon>
        <taxon>Mola</taxon>
    </lineage>
</organism>
<sequence>MEPAWRQQGRGRGRAQEGQVDRSRPPHREQEGLRAPAGRGGRTAAVVPEPQCASKFEEIRKSNQAAAQRLVESRISSSSSDDDDDDDDDRGDDGEDGKRGRILASTFTTYTNQTGGDVADLARTGQYVSELFQSGALTCLICIASVKRTQAVWSCSSCFSLFHLPCIQKWARDSAFLVSSATDEDFGQKQHPWPCPKCRAEYPPSATPNRYMCYCGKLQDPPADPWLAPHSCGSVCQKELKPTCGHACLLLCHPGPCPPCPKMVSVSCMCGGAKPLPRRCSNKAWSCQQQCGKLLPCRQHTCTQPCHSGTHHLRTNSNCSPCPRVSVQRCVCGRETAERPCASPQWNCQQVCGSPLSCGNHTCEVVCHDGPCPPCPRSVSRTCPCGKSSLPCTEEVSLCGDTCGRRLSCGKHTCSMRCHRGSCETCRQEVEKACRCGRYRKLMPCHKEYVCDSKCVRTRSCQRHQCRRKCCPGNCPPCDQRCGRSLGCRNHKCPSGCHQGSCYPCPESVDVTCPCGSAVLAVPCGRERSTKPPRCKETCSHTCPQPCHDLVLVRSQQVQLAGPWEQPSEPAFVTKALPCPPCQVAIPTACFGEHEVSPVPCHRQGRFPCSRPCGRPLTCGNHSCSRDCHLVTNGNQCEMCEEGCSKPRPPGCPHTCPRPCHPGNCPPCSQRIRQRCHCKISALYVECTKLTSADPQTKVELTSCNNQCPRELSCGHRCKQVCHPGVCEEKCQQKVKLRCPCKRIKKEFLCSLSRECVECDVACRDQQRKVSQLKEAEHRAAQEEEQRRLQEELEVFEKRQQRGGRRSKRRGRREEAEDEAGRSRTRWRRCAAFVLVPLGGALLSAAAYYLLGTA</sequence>
<dbReference type="GO" id="GO:0000981">
    <property type="term" value="F:DNA-binding transcription factor activity, RNA polymerase II-specific"/>
    <property type="evidence" value="ECO:0007669"/>
    <property type="project" value="TreeGrafter"/>
</dbReference>
<evidence type="ECO:0000256" key="8">
    <source>
        <dbReference type="SAM" id="Phobius"/>
    </source>
</evidence>
<feature type="compositionally biased region" description="Basic residues" evidence="7">
    <location>
        <begin position="801"/>
        <end position="811"/>
    </location>
</feature>
<evidence type="ECO:0000256" key="1">
    <source>
        <dbReference type="ARBA" id="ARBA00007269"/>
    </source>
</evidence>
<evidence type="ECO:0000256" key="3">
    <source>
        <dbReference type="ARBA" id="ARBA00022737"/>
    </source>
</evidence>
<keyword evidence="11" id="KW-1185">Reference proteome</keyword>
<feature type="compositionally biased region" description="Low complexity" evidence="7">
    <location>
        <begin position="33"/>
        <end position="45"/>
    </location>
</feature>
<feature type="region of interest" description="Disordered" evidence="7">
    <location>
        <begin position="1"/>
        <end position="50"/>
    </location>
</feature>
<dbReference type="PROSITE" id="PS50089">
    <property type="entry name" value="ZF_RING_2"/>
    <property type="match status" value="1"/>
</dbReference>
<feature type="transmembrane region" description="Helical" evidence="8">
    <location>
        <begin position="830"/>
        <end position="851"/>
    </location>
</feature>
<proteinExistence type="inferred from homology"/>
<keyword evidence="4 6" id="KW-0863">Zinc-finger</keyword>
<name>A0A3Q3WIG6_MOLML</name>
<evidence type="ECO:0000313" key="10">
    <source>
        <dbReference type="Ensembl" id="ENSMMOP00000014568.1"/>
    </source>
</evidence>
<dbReference type="GO" id="GO:0008270">
    <property type="term" value="F:zinc ion binding"/>
    <property type="evidence" value="ECO:0007669"/>
    <property type="project" value="UniProtKB-KW"/>
</dbReference>
<evidence type="ECO:0000259" key="9">
    <source>
        <dbReference type="PROSITE" id="PS50089"/>
    </source>
</evidence>
<feature type="domain" description="RING-type" evidence="9">
    <location>
        <begin position="139"/>
        <end position="199"/>
    </location>
</feature>
<feature type="compositionally biased region" description="Acidic residues" evidence="7">
    <location>
        <begin position="80"/>
        <end position="95"/>
    </location>
</feature>
<dbReference type="GO" id="GO:0000977">
    <property type="term" value="F:RNA polymerase II transcription regulatory region sequence-specific DNA binding"/>
    <property type="evidence" value="ECO:0007669"/>
    <property type="project" value="TreeGrafter"/>
</dbReference>
<dbReference type="STRING" id="94237.ENSMMOP00000014568"/>
<dbReference type="PANTHER" id="PTHR12360">
    <property type="entry name" value="NUCLEAR TRANSCRIPTION FACTOR, X-BOX BINDING 1 NFX1"/>
    <property type="match status" value="1"/>
</dbReference>
<dbReference type="Pfam" id="PF01422">
    <property type="entry name" value="zf-NF-X1"/>
    <property type="match status" value="9"/>
</dbReference>
<dbReference type="GO" id="GO:0005634">
    <property type="term" value="C:nucleus"/>
    <property type="evidence" value="ECO:0007669"/>
    <property type="project" value="InterPro"/>
</dbReference>
<dbReference type="CDD" id="cd16697">
    <property type="entry name" value="RING-CH-C4HC3_NFXL1"/>
    <property type="match status" value="1"/>
</dbReference>
<dbReference type="PANTHER" id="PTHR12360:SF1">
    <property type="entry name" value="NF-X1-TYPE ZINC FINGER PROTEIN NFXL1"/>
    <property type="match status" value="1"/>
</dbReference>
<keyword evidence="3" id="KW-0677">Repeat</keyword>
<reference evidence="10" key="1">
    <citation type="submission" date="2025-08" db="UniProtKB">
        <authorList>
            <consortium name="Ensembl"/>
        </authorList>
    </citation>
    <scope>IDENTIFICATION</scope>
</reference>
<feature type="region of interest" description="Disordered" evidence="7">
    <location>
        <begin position="63"/>
        <end position="101"/>
    </location>
</feature>
<keyword evidence="5" id="KW-0862">Zinc</keyword>
<dbReference type="SUPFAM" id="SSF57850">
    <property type="entry name" value="RING/U-box"/>
    <property type="match status" value="1"/>
</dbReference>
<feature type="compositionally biased region" description="Basic and acidic residues" evidence="7">
    <location>
        <begin position="19"/>
        <end position="32"/>
    </location>
</feature>
<keyword evidence="8" id="KW-0812">Transmembrane</keyword>
<dbReference type="InterPro" id="IPR000967">
    <property type="entry name" value="Znf_NFX1"/>
</dbReference>
<evidence type="ECO:0000256" key="2">
    <source>
        <dbReference type="ARBA" id="ARBA00022723"/>
    </source>
</evidence>
<keyword evidence="8" id="KW-0472">Membrane</keyword>
<dbReference type="CDD" id="cd06008">
    <property type="entry name" value="NF-X1-zinc-finger"/>
    <property type="match status" value="6"/>
</dbReference>
<dbReference type="InterPro" id="IPR034078">
    <property type="entry name" value="NFX1_fam"/>
</dbReference>